<dbReference type="CDD" id="cd07940">
    <property type="entry name" value="DRE_TIM_IPMS"/>
    <property type="match status" value="1"/>
</dbReference>
<dbReference type="RefSeq" id="WP_048166396.1">
    <property type="nucleotide sequence ID" value="NZ_CP009501.1"/>
</dbReference>
<evidence type="ECO:0000256" key="4">
    <source>
        <dbReference type="RuleBase" id="RU003523"/>
    </source>
</evidence>
<dbReference type="InterPro" id="IPR000891">
    <property type="entry name" value="PYR_CT"/>
</dbReference>
<name>A0A0E3NC19_METTT</name>
<evidence type="ECO:0000313" key="6">
    <source>
        <dbReference type="EMBL" id="AKB12190.1"/>
    </source>
</evidence>
<dbReference type="PANTHER" id="PTHR42880:SF1">
    <property type="entry name" value="ISOPROPYLMALATE_HOMOCITRATE_CITRAMALATE SYNTHASE FAMILY PROTEIN"/>
    <property type="match status" value="1"/>
</dbReference>
<comment type="similarity">
    <text evidence="1 4">Belongs to the alpha-IPM synthase/homocitrate synthase family.</text>
</comment>
<dbReference type="GO" id="GO:0004410">
    <property type="term" value="F:homocitrate synthase activity"/>
    <property type="evidence" value="ECO:0007669"/>
    <property type="project" value="UniProtKB-EC"/>
</dbReference>
<dbReference type="FunFam" id="3.20.20.70:FF:000010">
    <property type="entry name" value="2-isopropylmalate synthase"/>
    <property type="match status" value="1"/>
</dbReference>
<dbReference type="KEGG" id="mthr:MSTHT_0432"/>
<dbReference type="Pfam" id="PF00682">
    <property type="entry name" value="HMGL-like"/>
    <property type="match status" value="1"/>
</dbReference>
<dbReference type="PROSITE" id="PS00816">
    <property type="entry name" value="AIPM_HOMOCIT_SYNTH_2"/>
    <property type="match status" value="1"/>
</dbReference>
<dbReference type="Gene3D" id="1.10.238.260">
    <property type="match status" value="1"/>
</dbReference>
<comment type="catalytic activity">
    <reaction evidence="3">
        <text>acetyl-CoA + 2-oxoglutarate + H2O = (2R)-homocitrate + CoA + H(+)</text>
        <dbReference type="Rhea" id="RHEA:12929"/>
        <dbReference type="ChEBI" id="CHEBI:15377"/>
        <dbReference type="ChEBI" id="CHEBI:15378"/>
        <dbReference type="ChEBI" id="CHEBI:16810"/>
        <dbReference type="ChEBI" id="CHEBI:57287"/>
        <dbReference type="ChEBI" id="CHEBI:57288"/>
        <dbReference type="ChEBI" id="CHEBI:58884"/>
        <dbReference type="EC" id="2.3.3.14"/>
    </reaction>
    <physiologicalReaction direction="left-to-right" evidence="3">
        <dbReference type="Rhea" id="RHEA:12930"/>
    </physiologicalReaction>
</comment>
<dbReference type="STRING" id="523844.MSTHT_0432"/>
<protein>
    <submittedName>
        <fullName evidence="6">Coenzyme B synthesis from 2-oxoglutarate: steps 1, 6, and 10</fullName>
    </submittedName>
</protein>
<accession>A0A0E3NC19</accession>
<dbReference type="GO" id="GO:0019752">
    <property type="term" value="P:carboxylic acid metabolic process"/>
    <property type="evidence" value="ECO:0007669"/>
    <property type="project" value="InterPro"/>
</dbReference>
<reference evidence="6 7" key="1">
    <citation type="submission" date="2014-07" db="EMBL/GenBank/DDBJ databases">
        <title>Methanogenic archaea and the global carbon cycle.</title>
        <authorList>
            <person name="Henriksen J.R."/>
            <person name="Luke J."/>
            <person name="Reinhart S."/>
            <person name="Benedict M.N."/>
            <person name="Youngblut N.D."/>
            <person name="Metcalf M.E."/>
            <person name="Whitaker R.J."/>
            <person name="Metcalf W.W."/>
        </authorList>
    </citation>
    <scope>NUCLEOTIDE SEQUENCE [LARGE SCALE GENOMIC DNA]</scope>
    <source>
        <strain evidence="7">ATCC 43570 / DSM 1825 / OCM 12 / VKM B-1830 / TM-1</strain>
    </source>
</reference>
<dbReference type="PROSITE" id="PS50991">
    <property type="entry name" value="PYR_CT"/>
    <property type="match status" value="1"/>
</dbReference>
<feature type="domain" description="Pyruvate carboxyltransferase" evidence="5">
    <location>
        <begin position="23"/>
        <end position="274"/>
    </location>
</feature>
<dbReference type="HOGENOM" id="CLU_022158_4_2_2"/>
<dbReference type="InterPro" id="IPR054691">
    <property type="entry name" value="LeuA/HCS_post-cat"/>
</dbReference>
<evidence type="ECO:0000256" key="1">
    <source>
        <dbReference type="ARBA" id="ARBA00006154"/>
    </source>
</evidence>
<evidence type="ECO:0000313" key="7">
    <source>
        <dbReference type="Proteomes" id="UP000066529"/>
    </source>
</evidence>
<evidence type="ECO:0000259" key="5">
    <source>
        <dbReference type="PROSITE" id="PS50991"/>
    </source>
</evidence>
<dbReference type="GeneID" id="41601553"/>
<proteinExistence type="inferred from homology"/>
<dbReference type="AlphaFoldDB" id="A0A0E3NC19"/>
<dbReference type="PATRIC" id="fig|523844.20.peg.563"/>
<gene>
    <name evidence="6" type="ORF">MSTHT_0432</name>
</gene>
<evidence type="ECO:0000256" key="2">
    <source>
        <dbReference type="ARBA" id="ARBA00022679"/>
    </source>
</evidence>
<dbReference type="PROSITE" id="PS00815">
    <property type="entry name" value="AIPM_HOMOCIT_SYNTH_1"/>
    <property type="match status" value="1"/>
</dbReference>
<sequence length="405" mass="45330">MLESEQYSRNYLMDFIQYRPLDIEICDVTLRDGEQTPGVAFTKEQKLAIASELDSMGIEVIEAGFPVVSENEKEIVKEIANQGFKSRICCLSRAVKGDVDAALECDVDIVSIFIAMSDLHLKYKYHRSFEEMLHCAKETIEYATDHGLKVRFAAEDSSRTPIERLKQAFKEVETEYKVQYVSLADTVGILNPTTTHYLVSEIFKEINTPICIHCHDDLGMATANTLAAAEAGAKQLHTTVNAIGERAGNAALEEILVALRVQYGIDRYDTTRLTALSRMVSEYSGVIPAVNKAVVGQNAFTHESGIHVAAILEEPRTYELFLPEMVGGKRNLIIGKHTGKKALKGIINSIGFCLEREELCALIEKVKVCTEEKRKSISRDQLERMITQVKQEMKTKEKGEEKLSI</sequence>
<evidence type="ECO:0000256" key="3">
    <source>
        <dbReference type="ARBA" id="ARBA00048363"/>
    </source>
</evidence>
<dbReference type="SUPFAM" id="SSF51569">
    <property type="entry name" value="Aldolase"/>
    <property type="match status" value="1"/>
</dbReference>
<dbReference type="InterPro" id="IPR013785">
    <property type="entry name" value="Aldolase_TIM"/>
</dbReference>
<dbReference type="Proteomes" id="UP000066529">
    <property type="component" value="Chromosome"/>
</dbReference>
<dbReference type="OrthoDB" id="6555at2157"/>
<keyword evidence="2 4" id="KW-0808">Transferase</keyword>
<dbReference type="EMBL" id="CP009501">
    <property type="protein sequence ID" value="AKB12190.1"/>
    <property type="molecule type" value="Genomic_DNA"/>
</dbReference>
<organism evidence="6 7">
    <name type="scientific">Methanosarcina thermophila (strain ATCC 43570 / DSM 1825 / OCM 12 / VKM B-1830 / TM-1)</name>
    <dbReference type="NCBI Taxonomy" id="523844"/>
    <lineage>
        <taxon>Archaea</taxon>
        <taxon>Methanobacteriati</taxon>
        <taxon>Methanobacteriota</taxon>
        <taxon>Stenosarchaea group</taxon>
        <taxon>Methanomicrobia</taxon>
        <taxon>Methanosarcinales</taxon>
        <taxon>Methanosarcinaceae</taxon>
        <taxon>Methanosarcina</taxon>
    </lineage>
</organism>
<dbReference type="InterPro" id="IPR002034">
    <property type="entry name" value="AIPM/Hcit_synth_CS"/>
</dbReference>
<dbReference type="Gene3D" id="3.20.20.70">
    <property type="entry name" value="Aldolase class I"/>
    <property type="match status" value="1"/>
</dbReference>
<dbReference type="PANTHER" id="PTHR42880">
    <property type="entry name" value="HOMOCITRATE SYNTHASE"/>
    <property type="match status" value="1"/>
</dbReference>
<dbReference type="Pfam" id="PF22617">
    <property type="entry name" value="HCS_D2"/>
    <property type="match status" value="1"/>
</dbReference>